<gene>
    <name evidence="2" type="ORF">SELO1098_LOCUS32171</name>
</gene>
<feature type="coiled-coil region" evidence="1">
    <location>
        <begin position="169"/>
        <end position="214"/>
    </location>
</feature>
<dbReference type="AlphaFoldDB" id="A0A7S3HS90"/>
<name>A0A7S3HS90_9STRA</name>
<reference evidence="2" key="1">
    <citation type="submission" date="2021-01" db="EMBL/GenBank/DDBJ databases">
        <authorList>
            <person name="Corre E."/>
            <person name="Pelletier E."/>
            <person name="Niang G."/>
            <person name="Scheremetjew M."/>
            <person name="Finn R."/>
            <person name="Kale V."/>
            <person name="Holt S."/>
            <person name="Cochrane G."/>
            <person name="Meng A."/>
            <person name="Brown T."/>
            <person name="Cohen L."/>
        </authorList>
    </citation>
    <scope>NUCLEOTIDE SEQUENCE</scope>
    <source>
        <strain evidence="2">CCAP 955/1</strain>
    </source>
</reference>
<organism evidence="2">
    <name type="scientific">Spumella elongata</name>
    <dbReference type="NCBI Taxonomy" id="89044"/>
    <lineage>
        <taxon>Eukaryota</taxon>
        <taxon>Sar</taxon>
        <taxon>Stramenopiles</taxon>
        <taxon>Ochrophyta</taxon>
        <taxon>Chrysophyceae</taxon>
        <taxon>Chromulinales</taxon>
        <taxon>Chromulinaceae</taxon>
        <taxon>Spumella</taxon>
    </lineage>
</organism>
<dbReference type="EMBL" id="HBIC01062621">
    <property type="protein sequence ID" value="CAE0303313.1"/>
    <property type="molecule type" value="Transcribed_RNA"/>
</dbReference>
<feature type="coiled-coil region" evidence="1">
    <location>
        <begin position="15"/>
        <end position="59"/>
    </location>
</feature>
<sequence>MDEATQKREYAAEEVTSLNGELASLEALRKQLTLELDDLAKAIKEIQDAQAEAIKLRGEEKTEHEAIVKEAQEGLDALNMVIDILDKFYKTAAKAEVALVQNKPDEDVPDAGFDNSEAYTGAQGDAGGVMGMLEVMKSDFTRTVTETEAAEKQAEQDHLEFMTQSGMSLAEKEAAQKEKTRQLTDANSKFDEGKENLDAEMKKMKTAISELMELRPTCIDTGMSYEDRVARREEELAALQKALCILGAYQTYGPDGLAGQCDNA</sequence>
<keyword evidence="1" id="KW-0175">Coiled coil</keyword>
<accession>A0A7S3HS90</accession>
<proteinExistence type="predicted"/>
<evidence type="ECO:0000313" key="2">
    <source>
        <dbReference type="EMBL" id="CAE0303313.1"/>
    </source>
</evidence>
<protein>
    <submittedName>
        <fullName evidence="2">Uncharacterized protein</fullName>
    </submittedName>
</protein>
<evidence type="ECO:0000256" key="1">
    <source>
        <dbReference type="SAM" id="Coils"/>
    </source>
</evidence>